<accession>A0A0F9VPF7</accession>
<dbReference type="EMBL" id="LAZR01000468">
    <property type="protein sequence ID" value="KKN67683.1"/>
    <property type="molecule type" value="Genomic_DNA"/>
</dbReference>
<gene>
    <name evidence="1" type="ORF">LCGC14_0459420</name>
</gene>
<comment type="caution">
    <text evidence="1">The sequence shown here is derived from an EMBL/GenBank/DDBJ whole genome shotgun (WGS) entry which is preliminary data.</text>
</comment>
<evidence type="ECO:0000313" key="1">
    <source>
        <dbReference type="EMBL" id="KKN67683.1"/>
    </source>
</evidence>
<dbReference type="AlphaFoldDB" id="A0A0F9VPF7"/>
<reference evidence="1" key="1">
    <citation type="journal article" date="2015" name="Nature">
        <title>Complex archaea that bridge the gap between prokaryotes and eukaryotes.</title>
        <authorList>
            <person name="Spang A."/>
            <person name="Saw J.H."/>
            <person name="Jorgensen S.L."/>
            <person name="Zaremba-Niedzwiedzka K."/>
            <person name="Martijn J."/>
            <person name="Lind A.E."/>
            <person name="van Eijk R."/>
            <person name="Schleper C."/>
            <person name="Guy L."/>
            <person name="Ettema T.J."/>
        </authorList>
    </citation>
    <scope>NUCLEOTIDE SEQUENCE</scope>
</reference>
<protein>
    <submittedName>
        <fullName evidence="1">Uncharacterized protein</fullName>
    </submittedName>
</protein>
<name>A0A0F9VPF7_9ZZZZ</name>
<organism evidence="1">
    <name type="scientific">marine sediment metagenome</name>
    <dbReference type="NCBI Taxonomy" id="412755"/>
    <lineage>
        <taxon>unclassified sequences</taxon>
        <taxon>metagenomes</taxon>
        <taxon>ecological metagenomes</taxon>
    </lineage>
</organism>
<sequence>MCRTKQIERIERKLEEMIRRLDREIASAPIKEAIVEAIFGPLFSILRR</sequence>
<proteinExistence type="predicted"/>